<accession>A0AAF0T6S4</accession>
<protein>
    <submittedName>
        <fullName evidence="1">Uncharacterized protein</fullName>
    </submittedName>
</protein>
<dbReference type="EMBL" id="CP133612">
    <property type="protein sequence ID" value="WMV07296.1"/>
    <property type="molecule type" value="Genomic_DNA"/>
</dbReference>
<name>A0AAF0T6S4_SOLVR</name>
<gene>
    <name evidence="1" type="ORF">MTR67_000681</name>
</gene>
<evidence type="ECO:0000313" key="1">
    <source>
        <dbReference type="EMBL" id="WMV07296.1"/>
    </source>
</evidence>
<sequence>MKNLIIQYQFARYLWNRLLTWTHQHSVVPTNWGQFLQWCIQHGKGKSITTQIFKIILAECIYGLWIERNNIIFVKKSTTEENVAKEITYVTIARTPVVR</sequence>
<evidence type="ECO:0000313" key="2">
    <source>
        <dbReference type="Proteomes" id="UP001234989"/>
    </source>
</evidence>
<reference evidence="1" key="1">
    <citation type="submission" date="2023-08" db="EMBL/GenBank/DDBJ databases">
        <title>A de novo genome assembly of Solanum verrucosum Schlechtendal, a Mexican diploid species geographically isolated from the other diploid A-genome species in potato relatives.</title>
        <authorList>
            <person name="Hosaka K."/>
        </authorList>
    </citation>
    <scope>NUCLEOTIDE SEQUENCE</scope>
    <source>
        <tissue evidence="1">Young leaves</tissue>
    </source>
</reference>
<proteinExistence type="predicted"/>
<keyword evidence="2" id="KW-1185">Reference proteome</keyword>
<organism evidence="1 2">
    <name type="scientific">Solanum verrucosum</name>
    <dbReference type="NCBI Taxonomy" id="315347"/>
    <lineage>
        <taxon>Eukaryota</taxon>
        <taxon>Viridiplantae</taxon>
        <taxon>Streptophyta</taxon>
        <taxon>Embryophyta</taxon>
        <taxon>Tracheophyta</taxon>
        <taxon>Spermatophyta</taxon>
        <taxon>Magnoliopsida</taxon>
        <taxon>eudicotyledons</taxon>
        <taxon>Gunneridae</taxon>
        <taxon>Pentapetalae</taxon>
        <taxon>asterids</taxon>
        <taxon>lamiids</taxon>
        <taxon>Solanales</taxon>
        <taxon>Solanaceae</taxon>
        <taxon>Solanoideae</taxon>
        <taxon>Solaneae</taxon>
        <taxon>Solanum</taxon>
    </lineage>
</organism>
<dbReference type="AlphaFoldDB" id="A0AAF0T6S4"/>
<dbReference type="Proteomes" id="UP001234989">
    <property type="component" value="Chromosome 1"/>
</dbReference>